<evidence type="ECO:0000313" key="3">
    <source>
        <dbReference type="EMBL" id="EKX41723.1"/>
    </source>
</evidence>
<dbReference type="InterPro" id="IPR011032">
    <property type="entry name" value="GroES-like_sf"/>
</dbReference>
<protein>
    <recommendedName>
        <fullName evidence="2">Enoyl reductase (ER) domain-containing protein</fullName>
    </recommendedName>
</protein>
<feature type="domain" description="Enoyl reductase (ER)" evidence="2">
    <location>
        <begin position="4"/>
        <end position="322"/>
    </location>
</feature>
<dbReference type="STRING" id="905079.L1IZM1"/>
<evidence type="ECO:0000313" key="4">
    <source>
        <dbReference type="EnsemblProtists" id="EKX41723"/>
    </source>
</evidence>
<dbReference type="Pfam" id="PF08240">
    <property type="entry name" value="ADH_N"/>
    <property type="match status" value="1"/>
</dbReference>
<reference evidence="5" key="2">
    <citation type="submission" date="2012-11" db="EMBL/GenBank/DDBJ databases">
        <authorList>
            <person name="Kuo A."/>
            <person name="Curtis B.A."/>
            <person name="Tanifuji G."/>
            <person name="Burki F."/>
            <person name="Gruber A."/>
            <person name="Irimia M."/>
            <person name="Maruyama S."/>
            <person name="Arias M.C."/>
            <person name="Ball S.G."/>
            <person name="Gile G.H."/>
            <person name="Hirakawa Y."/>
            <person name="Hopkins J.F."/>
            <person name="Rensing S.A."/>
            <person name="Schmutz J."/>
            <person name="Symeonidi A."/>
            <person name="Elias M."/>
            <person name="Eveleigh R.J."/>
            <person name="Herman E.K."/>
            <person name="Klute M.J."/>
            <person name="Nakayama T."/>
            <person name="Obornik M."/>
            <person name="Reyes-Prieto A."/>
            <person name="Armbrust E.V."/>
            <person name="Aves S.J."/>
            <person name="Beiko R.G."/>
            <person name="Coutinho P."/>
            <person name="Dacks J.B."/>
            <person name="Durnford D.G."/>
            <person name="Fast N.M."/>
            <person name="Green B.R."/>
            <person name="Grisdale C."/>
            <person name="Hempe F."/>
            <person name="Henrissat B."/>
            <person name="Hoppner M.P."/>
            <person name="Ishida K.-I."/>
            <person name="Kim E."/>
            <person name="Koreny L."/>
            <person name="Kroth P.G."/>
            <person name="Liu Y."/>
            <person name="Malik S.-B."/>
            <person name="Maier U.G."/>
            <person name="McRose D."/>
            <person name="Mock T."/>
            <person name="Neilson J.A."/>
            <person name="Onodera N.T."/>
            <person name="Poole A.M."/>
            <person name="Pritham E.J."/>
            <person name="Richards T.A."/>
            <person name="Rocap G."/>
            <person name="Roy S.W."/>
            <person name="Sarai C."/>
            <person name="Schaack S."/>
            <person name="Shirato S."/>
            <person name="Slamovits C.H."/>
            <person name="Spencer D.F."/>
            <person name="Suzuki S."/>
            <person name="Worden A.Z."/>
            <person name="Zauner S."/>
            <person name="Barry K."/>
            <person name="Bell C."/>
            <person name="Bharti A.K."/>
            <person name="Crow J.A."/>
            <person name="Grimwood J."/>
            <person name="Kramer R."/>
            <person name="Lindquist E."/>
            <person name="Lucas S."/>
            <person name="Salamov A."/>
            <person name="McFadden G.I."/>
            <person name="Lane C.E."/>
            <person name="Keeling P.J."/>
            <person name="Gray M.W."/>
            <person name="Grigoriev I.V."/>
            <person name="Archibald J.M."/>
        </authorList>
    </citation>
    <scope>NUCLEOTIDE SEQUENCE</scope>
    <source>
        <strain evidence="5">CCMP2712</strain>
    </source>
</reference>
<dbReference type="SUPFAM" id="SSF51735">
    <property type="entry name" value="NAD(P)-binding Rossmann-fold domains"/>
    <property type="match status" value="1"/>
</dbReference>
<dbReference type="Gene3D" id="3.40.50.720">
    <property type="entry name" value="NAD(P)-binding Rossmann-like Domain"/>
    <property type="match status" value="1"/>
</dbReference>
<dbReference type="InterPro" id="IPR050700">
    <property type="entry name" value="YIM1/Zinc_Alcohol_DH_Fams"/>
</dbReference>
<dbReference type="PANTHER" id="PTHR11695">
    <property type="entry name" value="ALCOHOL DEHYDROGENASE RELATED"/>
    <property type="match status" value="1"/>
</dbReference>
<dbReference type="CDD" id="cd08267">
    <property type="entry name" value="MDR1"/>
    <property type="match status" value="1"/>
</dbReference>
<dbReference type="InterPro" id="IPR013154">
    <property type="entry name" value="ADH-like_N"/>
</dbReference>
<dbReference type="EnsemblProtists" id="EKX41723">
    <property type="protein sequence ID" value="EKX41723"/>
    <property type="gene ID" value="GUITHDRAFT_74502"/>
</dbReference>
<dbReference type="OrthoDB" id="48317at2759"/>
<dbReference type="SUPFAM" id="SSF50129">
    <property type="entry name" value="GroES-like"/>
    <property type="match status" value="1"/>
</dbReference>
<dbReference type="GeneID" id="17298398"/>
<dbReference type="InterPro" id="IPR002364">
    <property type="entry name" value="Quin_OxRdtase/zeta-crystal_CS"/>
</dbReference>
<dbReference type="EMBL" id="JH993021">
    <property type="protein sequence ID" value="EKX41723.1"/>
    <property type="molecule type" value="Genomic_DNA"/>
</dbReference>
<reference evidence="3 5" key="1">
    <citation type="journal article" date="2012" name="Nature">
        <title>Algal genomes reveal evolutionary mosaicism and the fate of nucleomorphs.</title>
        <authorList>
            <consortium name="DOE Joint Genome Institute"/>
            <person name="Curtis B.A."/>
            <person name="Tanifuji G."/>
            <person name="Burki F."/>
            <person name="Gruber A."/>
            <person name="Irimia M."/>
            <person name="Maruyama S."/>
            <person name="Arias M.C."/>
            <person name="Ball S.G."/>
            <person name="Gile G.H."/>
            <person name="Hirakawa Y."/>
            <person name="Hopkins J.F."/>
            <person name="Kuo A."/>
            <person name="Rensing S.A."/>
            <person name="Schmutz J."/>
            <person name="Symeonidi A."/>
            <person name="Elias M."/>
            <person name="Eveleigh R.J."/>
            <person name="Herman E.K."/>
            <person name="Klute M.J."/>
            <person name="Nakayama T."/>
            <person name="Obornik M."/>
            <person name="Reyes-Prieto A."/>
            <person name="Armbrust E.V."/>
            <person name="Aves S.J."/>
            <person name="Beiko R.G."/>
            <person name="Coutinho P."/>
            <person name="Dacks J.B."/>
            <person name="Durnford D.G."/>
            <person name="Fast N.M."/>
            <person name="Green B.R."/>
            <person name="Grisdale C.J."/>
            <person name="Hempel F."/>
            <person name="Henrissat B."/>
            <person name="Hoppner M.P."/>
            <person name="Ishida K."/>
            <person name="Kim E."/>
            <person name="Koreny L."/>
            <person name="Kroth P.G."/>
            <person name="Liu Y."/>
            <person name="Malik S.B."/>
            <person name="Maier U.G."/>
            <person name="McRose D."/>
            <person name="Mock T."/>
            <person name="Neilson J.A."/>
            <person name="Onodera N.T."/>
            <person name="Poole A.M."/>
            <person name="Pritham E.J."/>
            <person name="Richards T.A."/>
            <person name="Rocap G."/>
            <person name="Roy S.W."/>
            <person name="Sarai C."/>
            <person name="Schaack S."/>
            <person name="Shirato S."/>
            <person name="Slamovits C.H."/>
            <person name="Spencer D.F."/>
            <person name="Suzuki S."/>
            <person name="Worden A.Z."/>
            <person name="Zauner S."/>
            <person name="Barry K."/>
            <person name="Bell C."/>
            <person name="Bharti A.K."/>
            <person name="Crow J.A."/>
            <person name="Grimwood J."/>
            <person name="Kramer R."/>
            <person name="Lindquist E."/>
            <person name="Lucas S."/>
            <person name="Salamov A."/>
            <person name="McFadden G.I."/>
            <person name="Lane C.E."/>
            <person name="Keeling P.J."/>
            <person name="Gray M.W."/>
            <person name="Grigoriev I.V."/>
            <person name="Archibald J.M."/>
        </authorList>
    </citation>
    <scope>NUCLEOTIDE SEQUENCE</scope>
    <source>
        <strain evidence="3 5">CCMP2712</strain>
    </source>
</reference>
<reference evidence="4" key="3">
    <citation type="submission" date="2016-03" db="UniProtKB">
        <authorList>
            <consortium name="EnsemblProtists"/>
        </authorList>
    </citation>
    <scope>IDENTIFICATION</scope>
</reference>
<dbReference type="KEGG" id="gtt:GUITHDRAFT_74502"/>
<keyword evidence="5" id="KW-1185">Reference proteome</keyword>
<sequence length="343" mass="37273">MRVRRQHLLCRVICAGINPVDAKFLVGDKLPHWAGEIGRSVIEGRTVGFDFSGIVVDTPSDCSQFKVGDRVFGILPAGQGTFTQYVHVPIDQVAIKPSSLSFAEASSLPLVGLTALQALKIDHHLAPSQRLLVIGGSGGVGHVAIQVAKAIGAKVTTICSPSNTDFVRSLGADKVIDYTKGNEHVLAELTEEAKANGPFDLCFDTVSSNEAKDREFQYRRMITSKNRSRSLLAGKYVTIGGSTSEWAKALVKRVCGLNLFGKEELFWVWFPNTRKTLEELGALAESRQVRPKLAEVIPFEESAVRNAFARLHGRRVVGKFAIQVSPEDWKLDAETSGAGQGSQ</sequence>
<dbReference type="GO" id="GO:0008270">
    <property type="term" value="F:zinc ion binding"/>
    <property type="evidence" value="ECO:0007669"/>
    <property type="project" value="InterPro"/>
</dbReference>
<dbReference type="PROSITE" id="PS01162">
    <property type="entry name" value="QOR_ZETA_CRYSTAL"/>
    <property type="match status" value="1"/>
</dbReference>
<dbReference type="AlphaFoldDB" id="L1IZM1"/>
<dbReference type="SMART" id="SM00829">
    <property type="entry name" value="PKS_ER"/>
    <property type="match status" value="1"/>
</dbReference>
<evidence type="ECO:0000313" key="5">
    <source>
        <dbReference type="Proteomes" id="UP000011087"/>
    </source>
</evidence>
<dbReference type="RefSeq" id="XP_005828703.1">
    <property type="nucleotide sequence ID" value="XM_005828646.1"/>
</dbReference>
<evidence type="ECO:0000259" key="2">
    <source>
        <dbReference type="SMART" id="SM00829"/>
    </source>
</evidence>
<organism evidence="3">
    <name type="scientific">Guillardia theta (strain CCMP2712)</name>
    <name type="common">Cryptophyte</name>
    <dbReference type="NCBI Taxonomy" id="905079"/>
    <lineage>
        <taxon>Eukaryota</taxon>
        <taxon>Cryptophyceae</taxon>
        <taxon>Pyrenomonadales</taxon>
        <taxon>Geminigeraceae</taxon>
        <taxon>Guillardia</taxon>
    </lineage>
</organism>
<name>L1IZM1_GUITC</name>
<keyword evidence="1" id="KW-0560">Oxidoreductase</keyword>
<dbReference type="InterPro" id="IPR020843">
    <property type="entry name" value="ER"/>
</dbReference>
<dbReference type="OMA" id="EGPTHFE"/>
<dbReference type="InterPro" id="IPR036291">
    <property type="entry name" value="NAD(P)-bd_dom_sf"/>
</dbReference>
<gene>
    <name evidence="3" type="ORF">GUITHDRAFT_74502</name>
</gene>
<dbReference type="GO" id="GO:0016491">
    <property type="term" value="F:oxidoreductase activity"/>
    <property type="evidence" value="ECO:0007669"/>
    <property type="project" value="UniProtKB-KW"/>
</dbReference>
<evidence type="ECO:0000256" key="1">
    <source>
        <dbReference type="ARBA" id="ARBA00023002"/>
    </source>
</evidence>
<dbReference type="eggNOG" id="KOG1198">
    <property type="taxonomic scope" value="Eukaryota"/>
</dbReference>
<dbReference type="Pfam" id="PF13602">
    <property type="entry name" value="ADH_zinc_N_2"/>
    <property type="match status" value="1"/>
</dbReference>
<accession>L1IZM1</accession>
<dbReference type="Gene3D" id="3.90.180.10">
    <property type="entry name" value="Medium-chain alcohol dehydrogenases, catalytic domain"/>
    <property type="match status" value="1"/>
</dbReference>
<dbReference type="PaxDb" id="55529-EKX41723"/>
<proteinExistence type="predicted"/>
<dbReference type="PANTHER" id="PTHR11695:SF294">
    <property type="entry name" value="RETICULON-4-INTERACTING PROTEIN 1, MITOCHONDRIAL"/>
    <property type="match status" value="1"/>
</dbReference>
<dbReference type="Proteomes" id="UP000011087">
    <property type="component" value="Unassembled WGS sequence"/>
</dbReference>
<dbReference type="HOGENOM" id="CLU_026673_3_3_1"/>